<keyword evidence="2" id="KW-0806">Transcription termination</keyword>
<keyword evidence="5" id="KW-1185">Reference proteome</keyword>
<keyword evidence="2" id="KW-0805">Transcription regulation</keyword>
<keyword evidence="2" id="KW-0804">Transcription</keyword>
<keyword evidence="3" id="KW-0809">Transit peptide</keyword>
<sequence length="405" mass="46212">MEVKVIQNFHVFRSNYRNLAVPFLFISKNPFSIRLSRELKTPFVSFQSEPLPNVITASKISTNQASFTVDYLVHSCGLSLEAAISVSQKMHLQSPKKPDSVLALLRNRGFSKTQISNLVKKRPFLLLAHPENTLLPKLDFFHSIGVSSSDLARTLSSDPTLLTRSLENQIVPSYNFLKSILLSDEKIVSALKRTTWIFLEDHSKNLVPNIELLRGICVPHSCISLLLTHFPEAVMQRHDEFGKIVKEVKEMGFDPNKSTFVLAVHAISGKGNKSIWKRCFEVYKRWGWSKDDILAAFRKHPHCMMLSEKKIMKGMDFLVNKMGWPSKVIAQLPVVLFFSLEKRIIPRCRVIGVLMSKRLIKQDLSLATVLLPVEECFLERFVTKFEEEVPQLLSVYEGKVDLEEA</sequence>
<reference evidence="4" key="1">
    <citation type="journal article" date="2023" name="Plant Biotechnol. J.">
        <title>Chromosome-level wild Hevea brasiliensis genome provides new tools for genomic-assisted breeding and valuable loci to elevate rubber yield.</title>
        <authorList>
            <person name="Cheng H."/>
            <person name="Song X."/>
            <person name="Hu Y."/>
            <person name="Wu T."/>
            <person name="Yang Q."/>
            <person name="An Z."/>
            <person name="Feng S."/>
            <person name="Deng Z."/>
            <person name="Wu W."/>
            <person name="Zeng X."/>
            <person name="Tu M."/>
            <person name="Wang X."/>
            <person name="Huang H."/>
        </authorList>
    </citation>
    <scope>NUCLEOTIDE SEQUENCE</scope>
    <source>
        <strain evidence="4">MT/VB/25A 57/8</strain>
    </source>
</reference>
<evidence type="ECO:0000313" key="4">
    <source>
        <dbReference type="EMBL" id="KAJ9187736.1"/>
    </source>
</evidence>
<organism evidence="4 5">
    <name type="scientific">Hevea brasiliensis</name>
    <name type="common">Para rubber tree</name>
    <name type="synonym">Siphonia brasiliensis</name>
    <dbReference type="NCBI Taxonomy" id="3981"/>
    <lineage>
        <taxon>Eukaryota</taxon>
        <taxon>Viridiplantae</taxon>
        <taxon>Streptophyta</taxon>
        <taxon>Embryophyta</taxon>
        <taxon>Tracheophyta</taxon>
        <taxon>Spermatophyta</taxon>
        <taxon>Magnoliopsida</taxon>
        <taxon>eudicotyledons</taxon>
        <taxon>Gunneridae</taxon>
        <taxon>Pentapetalae</taxon>
        <taxon>rosids</taxon>
        <taxon>fabids</taxon>
        <taxon>Malpighiales</taxon>
        <taxon>Euphorbiaceae</taxon>
        <taxon>Crotonoideae</taxon>
        <taxon>Micrandreae</taxon>
        <taxon>Hevea</taxon>
    </lineage>
</organism>
<protein>
    <submittedName>
        <fullName evidence="4">Uncharacterized protein</fullName>
    </submittedName>
</protein>
<evidence type="ECO:0000256" key="2">
    <source>
        <dbReference type="ARBA" id="ARBA00022472"/>
    </source>
</evidence>
<proteinExistence type="inferred from homology"/>
<dbReference type="PANTHER" id="PTHR13068:SF133">
    <property type="entry name" value="MITOCHONDRIAL TRANSCRIPTION TERMINATION FACTOR FAMILY PROTEIN"/>
    <property type="match status" value="1"/>
</dbReference>
<comment type="caution">
    <text evidence="4">The sequence shown here is derived from an EMBL/GenBank/DDBJ whole genome shotgun (WGS) entry which is preliminary data.</text>
</comment>
<dbReference type="SMART" id="SM00733">
    <property type="entry name" value="Mterf"/>
    <property type="match status" value="7"/>
</dbReference>
<dbReference type="PANTHER" id="PTHR13068">
    <property type="entry name" value="CGI-12 PROTEIN-RELATED"/>
    <property type="match status" value="1"/>
</dbReference>
<gene>
    <name evidence="4" type="ORF">P3X46_003158</name>
</gene>
<dbReference type="InterPro" id="IPR038538">
    <property type="entry name" value="MTERF_sf"/>
</dbReference>
<comment type="similarity">
    <text evidence="1">Belongs to the mTERF family.</text>
</comment>
<dbReference type="Gene3D" id="1.25.70.10">
    <property type="entry name" value="Transcription termination factor 3, mitochondrial"/>
    <property type="match status" value="1"/>
</dbReference>
<dbReference type="EMBL" id="JARPOI010000002">
    <property type="protein sequence ID" value="KAJ9187736.1"/>
    <property type="molecule type" value="Genomic_DNA"/>
</dbReference>
<evidence type="ECO:0000256" key="1">
    <source>
        <dbReference type="ARBA" id="ARBA00007692"/>
    </source>
</evidence>
<accession>A0ABQ9N641</accession>
<dbReference type="Pfam" id="PF02536">
    <property type="entry name" value="mTERF"/>
    <property type="match status" value="2"/>
</dbReference>
<dbReference type="InterPro" id="IPR003690">
    <property type="entry name" value="MTERF"/>
</dbReference>
<evidence type="ECO:0000256" key="3">
    <source>
        <dbReference type="ARBA" id="ARBA00022946"/>
    </source>
</evidence>
<name>A0ABQ9N641_HEVBR</name>
<dbReference type="Proteomes" id="UP001174677">
    <property type="component" value="Chromosome 2"/>
</dbReference>
<evidence type="ECO:0000313" key="5">
    <source>
        <dbReference type="Proteomes" id="UP001174677"/>
    </source>
</evidence>